<dbReference type="GO" id="GO:0016787">
    <property type="term" value="F:hydrolase activity"/>
    <property type="evidence" value="ECO:0007669"/>
    <property type="project" value="UniProtKB-KW"/>
</dbReference>
<feature type="region of interest" description="Disordered" evidence="3">
    <location>
        <begin position="160"/>
        <end position="184"/>
    </location>
</feature>
<evidence type="ECO:0000313" key="5">
    <source>
        <dbReference type="Proteomes" id="UP000620133"/>
    </source>
</evidence>
<sequence length="276" mass="30803">MYSVSVGDTIDYSGYSDFSSYETVVDENFSNQADTSIPGTYVETYEASNGTGGIEVIEVTVLVLSSYYDQAVGLYGNDLLLSLRTIINSNTTMTSYEDATTMLAATDVDPNNSNNLILVYLGTSVDSTWDSGTTWNREHVWPQSLLGVTASGTNAASDLHNLKPANPSTNSSRGNKYFDNTTTSESYAPRDEVKGDIARILFYMEVMYDIYNLINGTPEVYQMAMLDTLVAWHDFDPVDTFESHRNDTIFGFQGNRNPFIDYPDFYQMIYDETLTN</sequence>
<evidence type="ECO:0000256" key="1">
    <source>
        <dbReference type="ARBA" id="ARBA00022722"/>
    </source>
</evidence>
<feature type="compositionally biased region" description="Polar residues" evidence="3">
    <location>
        <begin position="166"/>
        <end position="184"/>
    </location>
</feature>
<dbReference type="SUPFAM" id="SSF54060">
    <property type="entry name" value="His-Me finger endonucleases"/>
    <property type="match status" value="1"/>
</dbReference>
<keyword evidence="2" id="KW-0378">Hydrolase</keyword>
<dbReference type="AlphaFoldDB" id="A0A7U9TIX7"/>
<keyword evidence="5" id="KW-1185">Reference proteome</keyword>
<keyword evidence="1" id="KW-0540">Nuclease</keyword>
<evidence type="ECO:0000256" key="2">
    <source>
        <dbReference type="ARBA" id="ARBA00022801"/>
    </source>
</evidence>
<protein>
    <recommendedName>
        <fullName evidence="6">Endonuclease I</fullName>
    </recommendedName>
</protein>
<evidence type="ECO:0000256" key="3">
    <source>
        <dbReference type="SAM" id="MobiDB-lite"/>
    </source>
</evidence>
<gene>
    <name evidence="4" type="ORF">MPAN_003560</name>
</gene>
<organism evidence="4 5">
    <name type="scientific">Mariniplasma anaerobium</name>
    <dbReference type="NCBI Taxonomy" id="2735436"/>
    <lineage>
        <taxon>Bacteria</taxon>
        <taxon>Bacillati</taxon>
        <taxon>Mycoplasmatota</taxon>
        <taxon>Mollicutes</taxon>
        <taxon>Acholeplasmatales</taxon>
        <taxon>Acholeplasmataceae</taxon>
        <taxon>Mariniplasma</taxon>
    </lineage>
</organism>
<accession>A0A7U9TIX7</accession>
<dbReference type="InterPro" id="IPR007346">
    <property type="entry name" value="Endonuclease-I"/>
</dbReference>
<proteinExistence type="predicted"/>
<dbReference type="Pfam" id="PF04231">
    <property type="entry name" value="Endonuclease_1"/>
    <property type="match status" value="1"/>
</dbReference>
<reference evidence="4" key="1">
    <citation type="submission" date="2021-01" db="EMBL/GenBank/DDBJ databases">
        <title>Draft genome sequence of Acholeplasmataceae bacterium strain Mahy22.</title>
        <authorList>
            <person name="Watanabe M."/>
            <person name="Kojima H."/>
            <person name="Fukui M."/>
        </authorList>
    </citation>
    <scope>NUCLEOTIDE SEQUENCE</scope>
    <source>
        <strain evidence="4">Mahy22</strain>
    </source>
</reference>
<dbReference type="KEGG" id="manr:MPAN_003560"/>
<dbReference type="PANTHER" id="PTHR33607">
    <property type="entry name" value="ENDONUCLEASE-1"/>
    <property type="match status" value="1"/>
</dbReference>
<dbReference type="InterPro" id="IPR044925">
    <property type="entry name" value="His-Me_finger_sf"/>
</dbReference>
<evidence type="ECO:0000313" key="4">
    <source>
        <dbReference type="EMBL" id="BCR35463.1"/>
    </source>
</evidence>
<dbReference type="RefSeq" id="WP_176240046.1">
    <property type="nucleotide sequence ID" value="NZ_AP024412.1"/>
</dbReference>
<name>A0A7U9TIX7_9MOLU</name>
<evidence type="ECO:0008006" key="6">
    <source>
        <dbReference type="Google" id="ProtNLM"/>
    </source>
</evidence>
<dbReference type="EMBL" id="AP024412">
    <property type="protein sequence ID" value="BCR35463.1"/>
    <property type="molecule type" value="Genomic_DNA"/>
</dbReference>
<dbReference type="PANTHER" id="PTHR33607:SF2">
    <property type="entry name" value="ENDONUCLEASE-1"/>
    <property type="match status" value="1"/>
</dbReference>
<dbReference type="Proteomes" id="UP000620133">
    <property type="component" value="Chromosome"/>
</dbReference>
<dbReference type="GO" id="GO:0004518">
    <property type="term" value="F:nuclease activity"/>
    <property type="evidence" value="ECO:0007669"/>
    <property type="project" value="UniProtKB-KW"/>
</dbReference>